<dbReference type="InterPro" id="IPR003439">
    <property type="entry name" value="ABC_transporter-like_ATP-bd"/>
</dbReference>
<dbReference type="SMART" id="SM00382">
    <property type="entry name" value="AAA"/>
    <property type="match status" value="1"/>
</dbReference>
<reference evidence="5 6" key="1">
    <citation type="submission" date="2019-02" db="EMBL/GenBank/DDBJ databases">
        <title>Kribbella capetownensis sp. nov. and Kribbella speibonae sp. nov., isolated from soil.</title>
        <authorList>
            <person name="Curtis S.M."/>
            <person name="Norton I."/>
            <person name="Everest G.J."/>
            <person name="Meyers P.R."/>
        </authorList>
    </citation>
    <scope>NUCLEOTIDE SEQUENCE [LARGE SCALE GENOMIC DNA]</scope>
    <source>
        <strain evidence="5 6">NRRL B-24813</strain>
    </source>
</reference>
<evidence type="ECO:0000313" key="6">
    <source>
        <dbReference type="Proteomes" id="UP000291144"/>
    </source>
</evidence>
<name>A0A4R0KTM3_9ACTN</name>
<dbReference type="RefSeq" id="WP_131359610.1">
    <property type="nucleotide sequence ID" value="NZ_SJKB01000007.1"/>
</dbReference>
<sequence length="226" mass="23735">MTDAALEIQRVEYAYRRDVALRGVSLGVDAGEIVAVTGPSGCGKSTLLHCAAGILRPQAGTVALAGRDLSELSEAERTRVRRTQVGIVLQFGQLVPDLSLKDNVALPLLLEGHDAAAARRAALGWLERVGVAEDSEALPSELSGGQNQRAAVARALVTGPAVVFADEPTGSLDSRAGEQMMELLVASARDGGAALVIVTHDNLVAAYADREVRLRDGVVQHEVRLS</sequence>
<organism evidence="5 6">
    <name type="scientific">Kribbella pittospori</name>
    <dbReference type="NCBI Taxonomy" id="722689"/>
    <lineage>
        <taxon>Bacteria</taxon>
        <taxon>Bacillati</taxon>
        <taxon>Actinomycetota</taxon>
        <taxon>Actinomycetes</taxon>
        <taxon>Propionibacteriales</taxon>
        <taxon>Kribbellaceae</taxon>
        <taxon>Kribbella</taxon>
    </lineage>
</organism>
<dbReference type="PANTHER" id="PTHR24220:SF685">
    <property type="entry name" value="ABC TRANSPORTER RELATED"/>
    <property type="match status" value="1"/>
</dbReference>
<evidence type="ECO:0000256" key="3">
    <source>
        <dbReference type="ARBA" id="ARBA00022840"/>
    </source>
</evidence>
<dbReference type="GO" id="GO:0016887">
    <property type="term" value="F:ATP hydrolysis activity"/>
    <property type="evidence" value="ECO:0007669"/>
    <property type="project" value="InterPro"/>
</dbReference>
<dbReference type="PANTHER" id="PTHR24220">
    <property type="entry name" value="IMPORT ATP-BINDING PROTEIN"/>
    <property type="match status" value="1"/>
</dbReference>
<dbReference type="AlphaFoldDB" id="A0A4R0KTM3"/>
<protein>
    <submittedName>
        <fullName evidence="5">ABC transporter ATP-binding protein</fullName>
    </submittedName>
</protein>
<keyword evidence="2" id="KW-0547">Nucleotide-binding</keyword>
<keyword evidence="3 5" id="KW-0067">ATP-binding</keyword>
<dbReference type="Pfam" id="PF00005">
    <property type="entry name" value="ABC_tran"/>
    <property type="match status" value="1"/>
</dbReference>
<dbReference type="Proteomes" id="UP000291144">
    <property type="component" value="Unassembled WGS sequence"/>
</dbReference>
<keyword evidence="6" id="KW-1185">Reference proteome</keyword>
<dbReference type="EMBL" id="SJKB01000007">
    <property type="protein sequence ID" value="TCC59365.1"/>
    <property type="molecule type" value="Genomic_DNA"/>
</dbReference>
<feature type="domain" description="ABC transporter" evidence="4">
    <location>
        <begin position="6"/>
        <end position="225"/>
    </location>
</feature>
<dbReference type="OrthoDB" id="3176024at2"/>
<evidence type="ECO:0000259" key="4">
    <source>
        <dbReference type="PROSITE" id="PS50893"/>
    </source>
</evidence>
<proteinExistence type="predicted"/>
<dbReference type="InterPro" id="IPR027417">
    <property type="entry name" value="P-loop_NTPase"/>
</dbReference>
<keyword evidence="1" id="KW-0813">Transport</keyword>
<dbReference type="InterPro" id="IPR015854">
    <property type="entry name" value="ABC_transpr_LolD-like"/>
</dbReference>
<evidence type="ECO:0000256" key="2">
    <source>
        <dbReference type="ARBA" id="ARBA00022741"/>
    </source>
</evidence>
<evidence type="ECO:0000256" key="1">
    <source>
        <dbReference type="ARBA" id="ARBA00022448"/>
    </source>
</evidence>
<dbReference type="InterPro" id="IPR003593">
    <property type="entry name" value="AAA+_ATPase"/>
</dbReference>
<dbReference type="GO" id="GO:0005524">
    <property type="term" value="F:ATP binding"/>
    <property type="evidence" value="ECO:0007669"/>
    <property type="project" value="UniProtKB-KW"/>
</dbReference>
<dbReference type="PROSITE" id="PS50893">
    <property type="entry name" value="ABC_TRANSPORTER_2"/>
    <property type="match status" value="1"/>
</dbReference>
<dbReference type="SUPFAM" id="SSF52540">
    <property type="entry name" value="P-loop containing nucleoside triphosphate hydrolases"/>
    <property type="match status" value="1"/>
</dbReference>
<dbReference type="Gene3D" id="3.40.50.300">
    <property type="entry name" value="P-loop containing nucleotide triphosphate hydrolases"/>
    <property type="match status" value="1"/>
</dbReference>
<accession>A0A4R0KTM3</accession>
<dbReference type="InterPro" id="IPR017911">
    <property type="entry name" value="MacB-like_ATP-bd"/>
</dbReference>
<evidence type="ECO:0000313" key="5">
    <source>
        <dbReference type="EMBL" id="TCC59365.1"/>
    </source>
</evidence>
<gene>
    <name evidence="5" type="ORF">E0H73_22160</name>
</gene>
<dbReference type="GO" id="GO:0022857">
    <property type="term" value="F:transmembrane transporter activity"/>
    <property type="evidence" value="ECO:0007669"/>
    <property type="project" value="TreeGrafter"/>
</dbReference>
<comment type="caution">
    <text evidence="5">The sequence shown here is derived from an EMBL/GenBank/DDBJ whole genome shotgun (WGS) entry which is preliminary data.</text>
</comment>
<dbReference type="GO" id="GO:0005886">
    <property type="term" value="C:plasma membrane"/>
    <property type="evidence" value="ECO:0007669"/>
    <property type="project" value="TreeGrafter"/>
</dbReference>
<dbReference type="CDD" id="cd03255">
    <property type="entry name" value="ABC_MJ0796_LolCDE_FtsE"/>
    <property type="match status" value="1"/>
</dbReference>